<proteinExistence type="predicted"/>
<organism evidence="1 2">
    <name type="scientific">Trichinella pseudospiralis</name>
    <name type="common">Parasitic roundworm</name>
    <dbReference type="NCBI Taxonomy" id="6337"/>
    <lineage>
        <taxon>Eukaryota</taxon>
        <taxon>Metazoa</taxon>
        <taxon>Ecdysozoa</taxon>
        <taxon>Nematoda</taxon>
        <taxon>Enoplea</taxon>
        <taxon>Dorylaimia</taxon>
        <taxon>Trichinellida</taxon>
        <taxon>Trichinellidae</taxon>
        <taxon>Trichinella</taxon>
    </lineage>
</organism>
<evidence type="ECO:0000313" key="1">
    <source>
        <dbReference type="EMBL" id="KRY76229.1"/>
    </source>
</evidence>
<dbReference type="EMBL" id="JYDR01000013">
    <property type="protein sequence ID" value="KRY76229.1"/>
    <property type="molecule type" value="Genomic_DNA"/>
</dbReference>
<name>A0A0V1ER76_TRIPS</name>
<dbReference type="Proteomes" id="UP000054632">
    <property type="component" value="Unassembled WGS sequence"/>
</dbReference>
<comment type="caution">
    <text evidence="1">The sequence shown here is derived from an EMBL/GenBank/DDBJ whole genome shotgun (WGS) entry which is preliminary data.</text>
</comment>
<sequence>MADDLHLYIKAEFTNLNTQTLKINIRSSDVHNSASADLKTAGQFPTFKNVKNCHVQKMGRKILPLPAMSQELEIPACEKVWTLFFAVQKFSTVVGAHCLVHGWNRMLPTVIHCTYYSALVNCLTIRKDIGIYVEIFNALIAKAAALLILKLPSILQCRDHFRASESKVVTFISAKQFCKKIQTRYIDEAVTKKSVKMLLATGFFFLHDVHAAVELLGRNVSSPVAPDVYFKKEWMAPNRIQLCNHFEEWHFGMNQHVRKHHLSFCKLPQLL</sequence>
<evidence type="ECO:0000313" key="2">
    <source>
        <dbReference type="Proteomes" id="UP000054632"/>
    </source>
</evidence>
<protein>
    <submittedName>
        <fullName evidence="1">Uncharacterized protein</fullName>
    </submittedName>
</protein>
<accession>A0A0V1ER76</accession>
<reference evidence="1 2" key="1">
    <citation type="submission" date="2015-01" db="EMBL/GenBank/DDBJ databases">
        <title>Evolution of Trichinella species and genotypes.</title>
        <authorList>
            <person name="Korhonen P.K."/>
            <person name="Edoardo P."/>
            <person name="Giuseppe L.R."/>
            <person name="Gasser R.B."/>
        </authorList>
    </citation>
    <scope>NUCLEOTIDE SEQUENCE [LARGE SCALE GENOMIC DNA]</scope>
    <source>
        <strain evidence="1">ISS13</strain>
    </source>
</reference>
<gene>
    <name evidence="1" type="ORF">T4A_3835</name>
</gene>
<dbReference type="AlphaFoldDB" id="A0A0V1ER76"/>